<accession>A0A482XIZ3</accession>
<feature type="compositionally biased region" description="Polar residues" evidence="1">
    <location>
        <begin position="250"/>
        <end position="266"/>
    </location>
</feature>
<gene>
    <name evidence="2" type="ORF">LSTR_LSTR016279</name>
</gene>
<proteinExistence type="predicted"/>
<reference evidence="2 3" key="1">
    <citation type="journal article" date="2017" name="Gigascience">
        <title>Genome sequence of the small brown planthopper, Laodelphax striatellus.</title>
        <authorList>
            <person name="Zhu J."/>
            <person name="Jiang F."/>
            <person name="Wang X."/>
            <person name="Yang P."/>
            <person name="Bao Y."/>
            <person name="Zhao W."/>
            <person name="Wang W."/>
            <person name="Lu H."/>
            <person name="Wang Q."/>
            <person name="Cui N."/>
            <person name="Li J."/>
            <person name="Chen X."/>
            <person name="Luo L."/>
            <person name="Yu J."/>
            <person name="Kang L."/>
            <person name="Cui F."/>
        </authorList>
    </citation>
    <scope>NUCLEOTIDE SEQUENCE [LARGE SCALE GENOMIC DNA]</scope>
    <source>
        <strain evidence="2">Lst14</strain>
    </source>
</reference>
<dbReference type="STRING" id="195883.A0A482XIZ3"/>
<dbReference type="OrthoDB" id="10266080at2759"/>
<dbReference type="AlphaFoldDB" id="A0A482XIZ3"/>
<feature type="compositionally biased region" description="Basic and acidic residues" evidence="1">
    <location>
        <begin position="481"/>
        <end position="492"/>
    </location>
</feature>
<protein>
    <submittedName>
        <fullName evidence="2">Uncharacterized protein</fullName>
    </submittedName>
</protein>
<dbReference type="EMBL" id="QKKF02009598">
    <property type="protein sequence ID" value="RZF45251.1"/>
    <property type="molecule type" value="Genomic_DNA"/>
</dbReference>
<keyword evidence="3" id="KW-1185">Reference proteome</keyword>
<dbReference type="Proteomes" id="UP000291343">
    <property type="component" value="Unassembled WGS sequence"/>
</dbReference>
<dbReference type="InParanoid" id="A0A482XIZ3"/>
<feature type="region of interest" description="Disordered" evidence="1">
    <location>
        <begin position="202"/>
        <end position="226"/>
    </location>
</feature>
<organism evidence="2 3">
    <name type="scientific">Laodelphax striatellus</name>
    <name type="common">Small brown planthopper</name>
    <name type="synonym">Delphax striatella</name>
    <dbReference type="NCBI Taxonomy" id="195883"/>
    <lineage>
        <taxon>Eukaryota</taxon>
        <taxon>Metazoa</taxon>
        <taxon>Ecdysozoa</taxon>
        <taxon>Arthropoda</taxon>
        <taxon>Hexapoda</taxon>
        <taxon>Insecta</taxon>
        <taxon>Pterygota</taxon>
        <taxon>Neoptera</taxon>
        <taxon>Paraneoptera</taxon>
        <taxon>Hemiptera</taxon>
        <taxon>Auchenorrhyncha</taxon>
        <taxon>Fulgoroidea</taxon>
        <taxon>Delphacidae</taxon>
        <taxon>Criomorphinae</taxon>
        <taxon>Laodelphax</taxon>
    </lineage>
</organism>
<feature type="compositionally biased region" description="Basic and acidic residues" evidence="1">
    <location>
        <begin position="209"/>
        <end position="222"/>
    </location>
</feature>
<evidence type="ECO:0000313" key="3">
    <source>
        <dbReference type="Proteomes" id="UP000291343"/>
    </source>
</evidence>
<sequence length="492" mass="55224">MERNRVEDIKRKFEGLNQTPIRNVNVLGQRDISVPRQFVGGNQFEKLSSNANKGNIKRSHAFRSEKLSRPPTLSFESKIVSPKNVLSSTKKDLVRSSPSSSLKTFDSKETDNLGLHQNRTKENIGLECKTSPNKSSHCSYSQIIKNNKSGSGTSGQNKVGISLPTASYSPVFKPTSIRTKQSGNRPSIELKKENLDNFLGITNKNSPKLTDKHSINHSEPKKSPIRRNIVKNNVERFELEDENNRLNNNVTPKVDNSPNSQLQSLLNAPLPTGPPPKKPPRTFAHSLRKNFDSKNAIESTNSHSKLKSEVKPVRSKTESQIMLKKLENYLLAQEKKVVDTPLKPPRDPRSQKLEDCKTTPNLNRCLPSTPDNNTCAKPSDSHNDLKFCFNILNCTKPPVYDGIVTKRSNFFISPPSSTSKLIEVRAKPYGQLTKRSASEEHVYAEPLKNEDRSIDSLKDDCSRLARRHESLPESSSSSAEANKRSEYGLHYM</sequence>
<evidence type="ECO:0000313" key="2">
    <source>
        <dbReference type="EMBL" id="RZF45251.1"/>
    </source>
</evidence>
<feature type="region of interest" description="Disordered" evidence="1">
    <location>
        <begin position="465"/>
        <end position="492"/>
    </location>
</feature>
<evidence type="ECO:0000256" key="1">
    <source>
        <dbReference type="SAM" id="MobiDB-lite"/>
    </source>
</evidence>
<feature type="non-terminal residue" evidence="2">
    <location>
        <position position="492"/>
    </location>
</feature>
<comment type="caution">
    <text evidence="2">The sequence shown here is derived from an EMBL/GenBank/DDBJ whole genome shotgun (WGS) entry which is preliminary data.</text>
</comment>
<feature type="region of interest" description="Disordered" evidence="1">
    <location>
        <begin position="88"/>
        <end position="115"/>
    </location>
</feature>
<name>A0A482XIZ3_LAOST</name>
<feature type="region of interest" description="Disordered" evidence="1">
    <location>
        <begin position="294"/>
        <end position="313"/>
    </location>
</feature>
<feature type="region of interest" description="Disordered" evidence="1">
    <location>
        <begin position="241"/>
        <end position="283"/>
    </location>
</feature>